<dbReference type="EMBL" id="JAZBJZ010000082">
    <property type="protein sequence ID" value="MEE3718540.1"/>
    <property type="molecule type" value="Genomic_DNA"/>
</dbReference>
<evidence type="ECO:0000313" key="1">
    <source>
        <dbReference type="EMBL" id="MEE3718540.1"/>
    </source>
</evidence>
<name>A0AAW9Q523_9CYAN</name>
<dbReference type="RefSeq" id="WP_330484973.1">
    <property type="nucleotide sequence ID" value="NZ_JAZBJZ010000082.1"/>
</dbReference>
<sequence length="138" mass="16395">MVKIQNQLTVYQDYISQLLEQLSINYQNTKLERQLIFKKDFSNYDEDFMPLEELELLTVNIRGYACQIEDKGTVNNYKQAIAELKTLSVFNNHTIVQLYNEARSHYPQIQSYISMLDYLRLLVLEYLQIQQNFQPISA</sequence>
<evidence type="ECO:0000313" key="2">
    <source>
        <dbReference type="Proteomes" id="UP001333818"/>
    </source>
</evidence>
<comment type="caution">
    <text evidence="1">The sequence shown here is derived from an EMBL/GenBank/DDBJ whole genome shotgun (WGS) entry which is preliminary data.</text>
</comment>
<organism evidence="1 2">
    <name type="scientific">Tumidithrix elongata BACA0141</name>
    <dbReference type="NCBI Taxonomy" id="2716417"/>
    <lineage>
        <taxon>Bacteria</taxon>
        <taxon>Bacillati</taxon>
        <taxon>Cyanobacteriota</taxon>
        <taxon>Cyanophyceae</taxon>
        <taxon>Pseudanabaenales</taxon>
        <taxon>Pseudanabaenaceae</taxon>
        <taxon>Tumidithrix</taxon>
        <taxon>Tumidithrix elongata</taxon>
    </lineage>
</organism>
<dbReference type="AlphaFoldDB" id="A0AAW9Q523"/>
<protein>
    <submittedName>
        <fullName evidence="1">Uncharacterized protein</fullName>
    </submittedName>
</protein>
<accession>A0AAW9Q523</accession>
<proteinExistence type="predicted"/>
<keyword evidence="2" id="KW-1185">Reference proteome</keyword>
<gene>
    <name evidence="1" type="ORF">V2H45_17510</name>
</gene>
<dbReference type="Proteomes" id="UP001333818">
    <property type="component" value="Unassembled WGS sequence"/>
</dbReference>
<reference evidence="1" key="1">
    <citation type="submission" date="2024-01" db="EMBL/GenBank/DDBJ databases">
        <title>Bank of Algae and Cyanobacteria of the Azores (BACA) strain genomes.</title>
        <authorList>
            <person name="Luz R."/>
            <person name="Cordeiro R."/>
            <person name="Fonseca A."/>
            <person name="Goncalves V."/>
        </authorList>
    </citation>
    <scope>NUCLEOTIDE SEQUENCE</scope>
    <source>
        <strain evidence="1">BACA0141</strain>
    </source>
</reference>